<evidence type="ECO:0000256" key="1">
    <source>
        <dbReference type="ARBA" id="ARBA00022741"/>
    </source>
</evidence>
<dbReference type="InterPro" id="IPR003439">
    <property type="entry name" value="ABC_transporter-like_ATP-bd"/>
</dbReference>
<organism evidence="4 5">
    <name type="scientific">Filibacter tadaridae</name>
    <dbReference type="NCBI Taxonomy" id="2483811"/>
    <lineage>
        <taxon>Bacteria</taxon>
        <taxon>Bacillati</taxon>
        <taxon>Bacillota</taxon>
        <taxon>Bacilli</taxon>
        <taxon>Bacillales</taxon>
        <taxon>Caryophanaceae</taxon>
        <taxon>Filibacter</taxon>
    </lineage>
</organism>
<evidence type="ECO:0000313" key="4">
    <source>
        <dbReference type="EMBL" id="VDC21615.1"/>
    </source>
</evidence>
<evidence type="ECO:0000256" key="2">
    <source>
        <dbReference type="ARBA" id="ARBA00022840"/>
    </source>
</evidence>
<dbReference type="InterPro" id="IPR003593">
    <property type="entry name" value="AAA+_ATPase"/>
</dbReference>
<dbReference type="GO" id="GO:0016887">
    <property type="term" value="F:ATP hydrolysis activity"/>
    <property type="evidence" value="ECO:0007669"/>
    <property type="project" value="InterPro"/>
</dbReference>
<dbReference type="EMBL" id="UXAV01000020">
    <property type="protein sequence ID" value="VDC21615.1"/>
    <property type="molecule type" value="Genomic_DNA"/>
</dbReference>
<protein>
    <submittedName>
        <fullName evidence="4">ABC transporter ATP-binding protein YtrB</fullName>
    </submittedName>
</protein>
<dbReference type="Proteomes" id="UP000270468">
    <property type="component" value="Unassembled WGS sequence"/>
</dbReference>
<dbReference type="GO" id="GO:0005524">
    <property type="term" value="F:ATP binding"/>
    <property type="evidence" value="ECO:0007669"/>
    <property type="project" value="UniProtKB-KW"/>
</dbReference>
<proteinExistence type="predicted"/>
<evidence type="ECO:0000259" key="3">
    <source>
        <dbReference type="PROSITE" id="PS50893"/>
    </source>
</evidence>
<dbReference type="PANTHER" id="PTHR43158">
    <property type="entry name" value="SKFA PEPTIDE EXPORT ATP-BINDING PROTEIN SKFE"/>
    <property type="match status" value="1"/>
</dbReference>
<dbReference type="PANTHER" id="PTHR43158:SF1">
    <property type="entry name" value="ABC TRANSPORTER, ATP-BINDING PROTEIN"/>
    <property type="match status" value="1"/>
</dbReference>
<dbReference type="SUPFAM" id="SSF52540">
    <property type="entry name" value="P-loop containing nucleoside triphosphate hydrolases"/>
    <property type="match status" value="1"/>
</dbReference>
<name>A0A3P5WJD8_9BACL</name>
<reference evidence="4 5" key="1">
    <citation type="submission" date="2018-11" db="EMBL/GenBank/DDBJ databases">
        <authorList>
            <person name="Criscuolo A."/>
        </authorList>
    </citation>
    <scope>NUCLEOTIDE SEQUENCE [LARGE SCALE GENOMIC DNA]</scope>
    <source>
        <strain evidence="4">ATB-66</strain>
    </source>
</reference>
<sequence>MIELKEVSKKYGGRKALDGLTLTLPQGKIIGLVGENGSGKTTLLKLIAGLLTPDSGRATYGGSKITRKIASNLAYMPDTDLFYPCFTVNQLFDFYDTQFADFNPIKAKEIAQFLAIELDSKVKSLSKGNRGRVKIATTLGREADYYLLDEPFSGLDPMVRDDITKGLIRFTDPERQTVIMSTHELKEMEPLLDEIVVLREGRVIAHEAVDEIRDTHGKDATTWMVSLFREGR</sequence>
<accession>A0A3P5WJD8</accession>
<dbReference type="Gene3D" id="3.40.50.300">
    <property type="entry name" value="P-loop containing nucleotide triphosphate hydrolases"/>
    <property type="match status" value="1"/>
</dbReference>
<dbReference type="InterPro" id="IPR027417">
    <property type="entry name" value="P-loop_NTPase"/>
</dbReference>
<keyword evidence="2 4" id="KW-0067">ATP-binding</keyword>
<dbReference type="AlphaFoldDB" id="A0A3P5WJD8"/>
<dbReference type="Pfam" id="PF00005">
    <property type="entry name" value="ABC_tran"/>
    <property type="match status" value="1"/>
</dbReference>
<keyword evidence="1" id="KW-0547">Nucleotide-binding</keyword>
<dbReference type="SMART" id="SM00382">
    <property type="entry name" value="AAA"/>
    <property type="match status" value="1"/>
</dbReference>
<dbReference type="PROSITE" id="PS50893">
    <property type="entry name" value="ABC_TRANSPORTER_2"/>
    <property type="match status" value="1"/>
</dbReference>
<evidence type="ECO:0000313" key="5">
    <source>
        <dbReference type="Proteomes" id="UP000270468"/>
    </source>
</evidence>
<dbReference type="RefSeq" id="WP_124069060.1">
    <property type="nucleotide sequence ID" value="NZ_CBCRXF010000007.1"/>
</dbReference>
<gene>
    <name evidence="4" type="primary">ytrB_2</name>
    <name evidence="4" type="ORF">FILTAD_00619</name>
</gene>
<dbReference type="OrthoDB" id="9804819at2"/>
<feature type="domain" description="ABC transporter" evidence="3">
    <location>
        <begin position="2"/>
        <end position="225"/>
    </location>
</feature>
<dbReference type="CDD" id="cd03230">
    <property type="entry name" value="ABC_DR_subfamily_A"/>
    <property type="match status" value="1"/>
</dbReference>
<keyword evidence="5" id="KW-1185">Reference proteome</keyword>